<protein>
    <submittedName>
        <fullName evidence="3">Putative secreted protein</fullName>
    </submittedName>
</protein>
<evidence type="ECO:0000256" key="2">
    <source>
        <dbReference type="SAM" id="SignalP"/>
    </source>
</evidence>
<feature type="region of interest" description="Disordered" evidence="1">
    <location>
        <begin position="31"/>
        <end position="64"/>
    </location>
</feature>
<evidence type="ECO:0000313" key="3">
    <source>
        <dbReference type="EMBL" id="MBW73368.1"/>
    </source>
</evidence>
<keyword evidence="2" id="KW-0732">Signal</keyword>
<organism evidence="3">
    <name type="scientific">Anopheles darlingi</name>
    <name type="common">Mosquito</name>
    <dbReference type="NCBI Taxonomy" id="43151"/>
    <lineage>
        <taxon>Eukaryota</taxon>
        <taxon>Metazoa</taxon>
        <taxon>Ecdysozoa</taxon>
        <taxon>Arthropoda</taxon>
        <taxon>Hexapoda</taxon>
        <taxon>Insecta</taxon>
        <taxon>Pterygota</taxon>
        <taxon>Neoptera</taxon>
        <taxon>Endopterygota</taxon>
        <taxon>Diptera</taxon>
        <taxon>Nematocera</taxon>
        <taxon>Culicoidea</taxon>
        <taxon>Culicidae</taxon>
        <taxon>Anophelinae</taxon>
        <taxon>Anopheles</taxon>
    </lineage>
</organism>
<dbReference type="AlphaFoldDB" id="A0A2M4D8G6"/>
<proteinExistence type="predicted"/>
<feature type="signal peptide" evidence="2">
    <location>
        <begin position="1"/>
        <end position="20"/>
    </location>
</feature>
<accession>A0A2M4D8G6</accession>
<name>A0A2M4D8G6_ANODA</name>
<evidence type="ECO:0000256" key="1">
    <source>
        <dbReference type="SAM" id="MobiDB-lite"/>
    </source>
</evidence>
<feature type="chain" id="PRO_5014856884" evidence="2">
    <location>
        <begin position="21"/>
        <end position="110"/>
    </location>
</feature>
<reference evidence="3" key="1">
    <citation type="submission" date="2018-01" db="EMBL/GenBank/DDBJ databases">
        <title>An insight into the sialome of Amazonian anophelines.</title>
        <authorList>
            <person name="Ribeiro J.M."/>
            <person name="Scarpassa V."/>
            <person name="Calvo E."/>
        </authorList>
    </citation>
    <scope>NUCLEOTIDE SEQUENCE</scope>
</reference>
<sequence length="110" mass="13012">MGLGMHRLVLWCSAMSVMKAMPVPRSCIPSPAFTRRRKTSSRRPVWQNHTRRRRTRNRAFSPNPLPHRSAFQWMKNPSLNQFRCWWTTTTVECSYRASSIAVIIRKLRLI</sequence>
<dbReference type="EMBL" id="GGFL01009190">
    <property type="protein sequence ID" value="MBW73368.1"/>
    <property type="molecule type" value="Transcribed_RNA"/>
</dbReference>